<name>A0A1F7V9S8_9BACT</name>
<accession>A0A1F7V9S8</accession>
<evidence type="ECO:0000313" key="2">
    <source>
        <dbReference type="Proteomes" id="UP000178723"/>
    </source>
</evidence>
<reference evidence="1 2" key="1">
    <citation type="journal article" date="2016" name="Nat. Commun.">
        <title>Thousands of microbial genomes shed light on interconnected biogeochemical processes in an aquifer system.</title>
        <authorList>
            <person name="Anantharaman K."/>
            <person name="Brown C.T."/>
            <person name="Hug L.A."/>
            <person name="Sharon I."/>
            <person name="Castelle C.J."/>
            <person name="Probst A.J."/>
            <person name="Thomas B.C."/>
            <person name="Singh A."/>
            <person name="Wilkins M.J."/>
            <person name="Karaoz U."/>
            <person name="Brodie E.L."/>
            <person name="Williams K.H."/>
            <person name="Hubbard S.S."/>
            <person name="Banfield J.F."/>
        </authorList>
    </citation>
    <scope>NUCLEOTIDE SEQUENCE [LARGE SCALE GENOMIC DNA]</scope>
</reference>
<comment type="caution">
    <text evidence="1">The sequence shown here is derived from an EMBL/GenBank/DDBJ whole genome shotgun (WGS) entry which is preliminary data.</text>
</comment>
<dbReference type="Proteomes" id="UP000178723">
    <property type="component" value="Unassembled WGS sequence"/>
</dbReference>
<dbReference type="AlphaFoldDB" id="A0A1F7V9S8"/>
<organism evidence="1 2">
    <name type="scientific">Candidatus Uhrbacteria bacterium RIFCSPLOWO2_02_FULL_48_12</name>
    <dbReference type="NCBI Taxonomy" id="1802407"/>
    <lineage>
        <taxon>Bacteria</taxon>
        <taxon>Candidatus Uhriibacteriota</taxon>
    </lineage>
</organism>
<gene>
    <name evidence="1" type="ORF">A3I40_02225</name>
</gene>
<proteinExistence type="predicted"/>
<protein>
    <submittedName>
        <fullName evidence="1">Uncharacterized protein</fullName>
    </submittedName>
</protein>
<sequence length="70" mass="8152">MNVNVRVCIQEIFCEKVSSGGTRFSSQKIPCLSWMQALTFTQLLQKNEDVIFWLGERQLLESTFWIVPLL</sequence>
<evidence type="ECO:0000313" key="1">
    <source>
        <dbReference type="EMBL" id="OGL87270.1"/>
    </source>
</evidence>
<dbReference type="EMBL" id="MGEP01000024">
    <property type="protein sequence ID" value="OGL87270.1"/>
    <property type="molecule type" value="Genomic_DNA"/>
</dbReference>